<feature type="domain" description="IclR-ED" evidence="8">
    <location>
        <begin position="76"/>
        <end position="258"/>
    </location>
</feature>
<keyword evidence="2" id="KW-0805">Transcription regulation</keyword>
<name>A0AA41XJL7_9MICO</name>
<dbReference type="InterPro" id="IPR036390">
    <property type="entry name" value="WH_DNA-bd_sf"/>
</dbReference>
<dbReference type="GO" id="GO:0003677">
    <property type="term" value="F:DNA binding"/>
    <property type="evidence" value="ECO:0007669"/>
    <property type="project" value="UniProtKB-KW"/>
</dbReference>
<dbReference type="InterPro" id="IPR050707">
    <property type="entry name" value="HTH_MetabolicPath_Reg"/>
</dbReference>
<dbReference type="SUPFAM" id="SSF46785">
    <property type="entry name" value="Winged helix' DNA-binding domain"/>
    <property type="match status" value="1"/>
</dbReference>
<evidence type="ECO:0000313" key="9">
    <source>
        <dbReference type="EMBL" id="MCS5727949.1"/>
    </source>
</evidence>
<gene>
    <name evidence="9" type="ORF">N1028_18785</name>
</gene>
<accession>A0AA41XJL7</accession>
<dbReference type="PROSITE" id="PS51078">
    <property type="entry name" value="ICLR_ED"/>
    <property type="match status" value="1"/>
</dbReference>
<organism evidence="9 10">
    <name type="scientific">Herbiconiux oxytropis</name>
    <dbReference type="NCBI Taxonomy" id="2970915"/>
    <lineage>
        <taxon>Bacteria</taxon>
        <taxon>Bacillati</taxon>
        <taxon>Actinomycetota</taxon>
        <taxon>Actinomycetes</taxon>
        <taxon>Micrococcales</taxon>
        <taxon>Microbacteriaceae</taxon>
        <taxon>Herbiconiux</taxon>
    </lineage>
</organism>
<dbReference type="GO" id="GO:0006071">
    <property type="term" value="P:glycerol metabolic process"/>
    <property type="evidence" value="ECO:0007669"/>
    <property type="project" value="UniProtKB-KW"/>
</dbReference>
<reference evidence="9" key="1">
    <citation type="submission" date="2022-08" db="EMBL/GenBank/DDBJ databases">
        <authorList>
            <person name="Deng Y."/>
            <person name="Han X.-F."/>
            <person name="Zhang Y.-Q."/>
        </authorList>
    </citation>
    <scope>NUCLEOTIDE SEQUENCE</scope>
    <source>
        <strain evidence="9">CPCC 203407</strain>
    </source>
</reference>
<dbReference type="InterPro" id="IPR005471">
    <property type="entry name" value="Tscrpt_reg_IclR_N"/>
</dbReference>
<protein>
    <recommendedName>
        <fullName evidence="6">Glycerol operon regulatory protein</fullName>
    </recommendedName>
</protein>
<dbReference type="PANTHER" id="PTHR30136">
    <property type="entry name" value="HELIX-TURN-HELIX TRANSCRIPTIONAL REGULATOR, ICLR FAMILY"/>
    <property type="match status" value="1"/>
</dbReference>
<dbReference type="Pfam" id="PF09339">
    <property type="entry name" value="HTH_IclR"/>
    <property type="match status" value="1"/>
</dbReference>
<dbReference type="FunFam" id="1.10.10.10:FF:000056">
    <property type="entry name" value="IclR family transcriptional regulator"/>
    <property type="match status" value="1"/>
</dbReference>
<evidence type="ECO:0000259" key="8">
    <source>
        <dbReference type="PROSITE" id="PS51078"/>
    </source>
</evidence>
<evidence type="ECO:0000256" key="4">
    <source>
        <dbReference type="ARBA" id="ARBA00023163"/>
    </source>
</evidence>
<dbReference type="InterPro" id="IPR029016">
    <property type="entry name" value="GAF-like_dom_sf"/>
</dbReference>
<sequence>MAPDGEPVLDPKNHVASVAKAIRLLELFTHEQPELNLETIVRRSKLTRTTTFRLLATLVLVGWVERNGDNYRLSLQVFRLGSTAVGSVELRHEARAVMTELAGKYGEDVYLVVPDGPRAVCLERIEGRSNVRMMALDVGKSLPLYIGGGGCALLAEREAELLPLVLAEGDMTTPTGQHLEVDELKRRLTQTRERGYSVSLEDVTIGVGALGAVVRNARGVAVAAVSVGAMLTTLLPRQDELAVAVTTAAADISTRLGYIRR</sequence>
<dbReference type="AlphaFoldDB" id="A0AA41XJL7"/>
<dbReference type="SMART" id="SM00346">
    <property type="entry name" value="HTH_ICLR"/>
    <property type="match status" value="1"/>
</dbReference>
<dbReference type="PANTHER" id="PTHR30136:SF35">
    <property type="entry name" value="HTH-TYPE TRANSCRIPTIONAL REGULATOR RV1719"/>
    <property type="match status" value="1"/>
</dbReference>
<evidence type="ECO:0000256" key="2">
    <source>
        <dbReference type="ARBA" id="ARBA00023015"/>
    </source>
</evidence>
<keyword evidence="10" id="KW-1185">Reference proteome</keyword>
<keyword evidence="1" id="KW-0319">Glycerol metabolism</keyword>
<dbReference type="EMBL" id="JANLCK010000017">
    <property type="protein sequence ID" value="MCS5727949.1"/>
    <property type="molecule type" value="Genomic_DNA"/>
</dbReference>
<evidence type="ECO:0000256" key="6">
    <source>
        <dbReference type="ARBA" id="ARBA00070406"/>
    </source>
</evidence>
<dbReference type="InterPro" id="IPR014757">
    <property type="entry name" value="Tscrpt_reg_IclR_C"/>
</dbReference>
<evidence type="ECO:0000313" key="10">
    <source>
        <dbReference type="Proteomes" id="UP001165587"/>
    </source>
</evidence>
<comment type="caution">
    <text evidence="9">The sequence shown here is derived from an EMBL/GenBank/DDBJ whole genome shotgun (WGS) entry which is preliminary data.</text>
</comment>
<dbReference type="SUPFAM" id="SSF55781">
    <property type="entry name" value="GAF domain-like"/>
    <property type="match status" value="1"/>
</dbReference>
<feature type="domain" description="HTH iclR-type" evidence="7">
    <location>
        <begin position="15"/>
        <end position="75"/>
    </location>
</feature>
<dbReference type="PROSITE" id="PS51077">
    <property type="entry name" value="HTH_ICLR"/>
    <property type="match status" value="1"/>
</dbReference>
<keyword evidence="3" id="KW-0238">DNA-binding</keyword>
<keyword evidence="4" id="KW-0804">Transcription</keyword>
<comment type="function">
    <text evidence="5">May be an activator protein for the gylABX operon.</text>
</comment>
<dbReference type="Proteomes" id="UP001165587">
    <property type="component" value="Unassembled WGS sequence"/>
</dbReference>
<proteinExistence type="predicted"/>
<dbReference type="Gene3D" id="1.10.10.10">
    <property type="entry name" value="Winged helix-like DNA-binding domain superfamily/Winged helix DNA-binding domain"/>
    <property type="match status" value="1"/>
</dbReference>
<evidence type="ECO:0000256" key="5">
    <source>
        <dbReference type="ARBA" id="ARBA00058938"/>
    </source>
</evidence>
<evidence type="ECO:0000256" key="3">
    <source>
        <dbReference type="ARBA" id="ARBA00023125"/>
    </source>
</evidence>
<evidence type="ECO:0000259" key="7">
    <source>
        <dbReference type="PROSITE" id="PS51077"/>
    </source>
</evidence>
<dbReference type="Pfam" id="PF01614">
    <property type="entry name" value="IclR_C"/>
    <property type="match status" value="1"/>
</dbReference>
<dbReference type="RefSeq" id="WP_259531050.1">
    <property type="nucleotide sequence ID" value="NZ_JANLCK010000017.1"/>
</dbReference>
<dbReference type="GO" id="GO:0045892">
    <property type="term" value="P:negative regulation of DNA-templated transcription"/>
    <property type="evidence" value="ECO:0007669"/>
    <property type="project" value="TreeGrafter"/>
</dbReference>
<dbReference type="InterPro" id="IPR036388">
    <property type="entry name" value="WH-like_DNA-bd_sf"/>
</dbReference>
<dbReference type="Gene3D" id="3.30.450.40">
    <property type="match status" value="1"/>
</dbReference>
<dbReference type="GO" id="GO:0003700">
    <property type="term" value="F:DNA-binding transcription factor activity"/>
    <property type="evidence" value="ECO:0007669"/>
    <property type="project" value="TreeGrafter"/>
</dbReference>
<evidence type="ECO:0000256" key="1">
    <source>
        <dbReference type="ARBA" id="ARBA00022798"/>
    </source>
</evidence>